<sequence length="404" mass="45446">MILSGKLIIGRDLVTAGMKIEEGRIVEISKQLTGKRLKGLILPAGIDVHVHLRDFEESHKETIRSGTLSALHGGICLVVDQPNTRPFIDSAEKYERRVRLAEKHLNVDYSLNMGLTRRNSDRINEIVGELKEKGYNPAVGEVFLQHDNPEFQVDPEIVRDVEHLTTIHAELPEFVESNEIPNFLHRDRRAEIEAVKKLAPLGRYFCHISTRDAFETITPSPSLVEVTPHHLLLDSSEYERLNGFVNVNPPLRERGDREFLLENFSRIDVLASDHAPHLPEEKERGASGYPGVETMYPLMMGLVFYGRVSVFEVVEKIAKNPAEIFGFEGYGEIRVGNYANLAVFDISRVERVRADSLHSLCGWTPFEGFPAIFPHTVVLRGEIVKEGDEAVEGLGEVYKSGSGF</sequence>
<dbReference type="NCBIfam" id="NF003271">
    <property type="entry name" value="PRK04250.1"/>
    <property type="match status" value="1"/>
</dbReference>
<keyword evidence="4" id="KW-0665">Pyrimidine biosynthesis</keyword>
<dbReference type="HOGENOM" id="CLU_015572_1_1_2"/>
<evidence type="ECO:0000256" key="2">
    <source>
        <dbReference type="ARBA" id="ARBA00022723"/>
    </source>
</evidence>
<evidence type="ECO:0000259" key="5">
    <source>
        <dbReference type="Pfam" id="PF12890"/>
    </source>
</evidence>
<dbReference type="Proteomes" id="UP000034723">
    <property type="component" value="Chromosome"/>
</dbReference>
<dbReference type="InterPro" id="IPR011059">
    <property type="entry name" value="Metal-dep_hydrolase_composite"/>
</dbReference>
<evidence type="ECO:0000256" key="1">
    <source>
        <dbReference type="ARBA" id="ARBA00001947"/>
    </source>
</evidence>
<dbReference type="PANTHER" id="PTHR43668">
    <property type="entry name" value="ALLANTOINASE"/>
    <property type="match status" value="1"/>
</dbReference>
<dbReference type="Pfam" id="PF12890">
    <property type="entry name" value="DHOase"/>
    <property type="match status" value="1"/>
</dbReference>
<evidence type="ECO:0000256" key="4">
    <source>
        <dbReference type="ARBA" id="ARBA00022975"/>
    </source>
</evidence>
<dbReference type="PROSITE" id="PS00482">
    <property type="entry name" value="DIHYDROOROTASE_1"/>
    <property type="match status" value="1"/>
</dbReference>
<dbReference type="GO" id="GO:0004151">
    <property type="term" value="F:dihydroorotase activity"/>
    <property type="evidence" value="ECO:0007669"/>
    <property type="project" value="UniProtKB-EC"/>
</dbReference>
<dbReference type="EMBL" id="CP011267">
    <property type="protein sequence ID" value="AKG92561.1"/>
    <property type="molecule type" value="Genomic_DNA"/>
</dbReference>
<dbReference type="SUPFAM" id="SSF51338">
    <property type="entry name" value="Composite domain of metallo-dependent hydrolases"/>
    <property type="match status" value="1"/>
</dbReference>
<dbReference type="PROSITE" id="PS00483">
    <property type="entry name" value="DIHYDROOROTASE_2"/>
    <property type="match status" value="1"/>
</dbReference>
<feature type="domain" description="Dihydroorotase catalytic" evidence="5">
    <location>
        <begin position="40"/>
        <end position="96"/>
    </location>
</feature>
<dbReference type="KEGG" id="gah:GAH_00079"/>
<dbReference type="AlphaFoldDB" id="A0A0F7DCB7"/>
<protein>
    <submittedName>
        <fullName evidence="6">Dihydroorotase, multifunctional complex type</fullName>
        <ecNumber evidence="6">3.5.2.3</ecNumber>
    </submittedName>
</protein>
<dbReference type="InterPro" id="IPR032466">
    <property type="entry name" value="Metal_Hydrolase"/>
</dbReference>
<dbReference type="GO" id="GO:0006145">
    <property type="term" value="P:purine nucleobase catabolic process"/>
    <property type="evidence" value="ECO:0007669"/>
    <property type="project" value="TreeGrafter"/>
</dbReference>
<evidence type="ECO:0000313" key="7">
    <source>
        <dbReference type="Proteomes" id="UP000034723"/>
    </source>
</evidence>
<dbReference type="Gene3D" id="3.20.20.140">
    <property type="entry name" value="Metal-dependent hydrolases"/>
    <property type="match status" value="1"/>
</dbReference>
<keyword evidence="2" id="KW-0479">Metal-binding</keyword>
<dbReference type="InterPro" id="IPR024403">
    <property type="entry name" value="DHOase_cat"/>
</dbReference>
<dbReference type="FunCoup" id="A0A0F7DCB7">
    <property type="interactions" value="82"/>
</dbReference>
<dbReference type="NCBIfam" id="TIGR00857">
    <property type="entry name" value="pyrC_multi"/>
    <property type="match status" value="1"/>
</dbReference>
<accession>A0A0F7DCB7</accession>
<evidence type="ECO:0000256" key="3">
    <source>
        <dbReference type="ARBA" id="ARBA00022801"/>
    </source>
</evidence>
<dbReference type="GO" id="GO:0046872">
    <property type="term" value="F:metal ion binding"/>
    <property type="evidence" value="ECO:0007669"/>
    <property type="project" value="UniProtKB-KW"/>
</dbReference>
<dbReference type="GO" id="GO:0005737">
    <property type="term" value="C:cytoplasm"/>
    <property type="evidence" value="ECO:0007669"/>
    <property type="project" value="TreeGrafter"/>
</dbReference>
<reference evidence="6 7" key="1">
    <citation type="submission" date="2015-04" db="EMBL/GenBank/DDBJ databases">
        <title>The complete genome sequence of the hyperthermophilic, obligate iron-reducing archaeon Geoglobus ahangari strain 234T.</title>
        <authorList>
            <person name="Manzella M.P."/>
            <person name="Holmes D.E."/>
            <person name="Rocheleau J.M."/>
            <person name="Chung A."/>
            <person name="Reguera G."/>
            <person name="Kashefi K."/>
        </authorList>
    </citation>
    <scope>NUCLEOTIDE SEQUENCE [LARGE SCALE GENOMIC DNA]</scope>
    <source>
        <strain evidence="6 7">234</strain>
    </source>
</reference>
<dbReference type="PANTHER" id="PTHR43668:SF2">
    <property type="entry name" value="ALLANTOINASE"/>
    <property type="match status" value="1"/>
</dbReference>
<dbReference type="OrthoDB" id="50279at2157"/>
<dbReference type="EC" id="3.5.2.3" evidence="6"/>
<keyword evidence="7" id="KW-1185">Reference proteome</keyword>
<name>A0A0F7DCB7_9EURY</name>
<dbReference type="SUPFAM" id="SSF51556">
    <property type="entry name" value="Metallo-dependent hydrolases"/>
    <property type="match status" value="1"/>
</dbReference>
<evidence type="ECO:0000313" key="6">
    <source>
        <dbReference type="EMBL" id="AKG92561.1"/>
    </source>
</evidence>
<dbReference type="InterPro" id="IPR050138">
    <property type="entry name" value="DHOase/Allantoinase_Hydrolase"/>
</dbReference>
<dbReference type="InParanoid" id="A0A0F7DCB7"/>
<dbReference type="InterPro" id="IPR002195">
    <property type="entry name" value="Dihydroorotase_CS"/>
</dbReference>
<dbReference type="GO" id="GO:0004038">
    <property type="term" value="F:allantoinase activity"/>
    <property type="evidence" value="ECO:0007669"/>
    <property type="project" value="TreeGrafter"/>
</dbReference>
<dbReference type="STRING" id="113653.GAH_00079"/>
<organism evidence="6 7">
    <name type="scientific">Geoglobus ahangari</name>
    <dbReference type="NCBI Taxonomy" id="113653"/>
    <lineage>
        <taxon>Archaea</taxon>
        <taxon>Methanobacteriati</taxon>
        <taxon>Methanobacteriota</taxon>
        <taxon>Archaeoglobi</taxon>
        <taxon>Archaeoglobales</taxon>
        <taxon>Archaeoglobaceae</taxon>
        <taxon>Geoglobus</taxon>
    </lineage>
</organism>
<comment type="cofactor">
    <cofactor evidence="1">
        <name>Zn(2+)</name>
        <dbReference type="ChEBI" id="CHEBI:29105"/>
    </cofactor>
</comment>
<dbReference type="PATRIC" id="fig|113653.22.peg.78"/>
<keyword evidence="3 6" id="KW-0378">Hydrolase</keyword>
<proteinExistence type="predicted"/>
<gene>
    <name evidence="6" type="ORF">GAH_00079</name>
</gene>